<dbReference type="InterPro" id="IPR019933">
    <property type="entry name" value="DivIVA_domain"/>
</dbReference>
<dbReference type="PIRSF" id="PIRSF029938">
    <property type="entry name" value="UCP029938"/>
    <property type="match status" value="1"/>
</dbReference>
<keyword evidence="4" id="KW-0133">Cell shape</keyword>
<comment type="caution">
    <text evidence="8">The sequence shown here is derived from an EMBL/GenBank/DDBJ whole genome shotgun (WGS) entry which is preliminary data.</text>
</comment>
<dbReference type="Pfam" id="PF05103">
    <property type="entry name" value="DivIVA"/>
    <property type="match status" value="1"/>
</dbReference>
<dbReference type="Gene3D" id="6.10.250.660">
    <property type="match status" value="1"/>
</dbReference>
<feature type="coiled-coil region" evidence="7">
    <location>
        <begin position="49"/>
        <end position="90"/>
    </location>
</feature>
<gene>
    <name evidence="8" type="ORF">Zmor_008791</name>
</gene>
<organism evidence="8 9">
    <name type="scientific">Zophobas morio</name>
    <dbReference type="NCBI Taxonomy" id="2755281"/>
    <lineage>
        <taxon>Eukaryota</taxon>
        <taxon>Metazoa</taxon>
        <taxon>Ecdysozoa</taxon>
        <taxon>Arthropoda</taxon>
        <taxon>Hexapoda</taxon>
        <taxon>Insecta</taxon>
        <taxon>Pterygota</taxon>
        <taxon>Neoptera</taxon>
        <taxon>Endopterygota</taxon>
        <taxon>Coleoptera</taxon>
        <taxon>Polyphaga</taxon>
        <taxon>Cucujiformia</taxon>
        <taxon>Tenebrionidae</taxon>
        <taxon>Zophobas</taxon>
    </lineage>
</organism>
<accession>A0AA38LZ71</accession>
<evidence type="ECO:0000256" key="2">
    <source>
        <dbReference type="ARBA" id="ARBA00022490"/>
    </source>
</evidence>
<evidence type="ECO:0000313" key="8">
    <source>
        <dbReference type="EMBL" id="KAJ3617938.1"/>
    </source>
</evidence>
<keyword evidence="2" id="KW-0963">Cytoplasm</keyword>
<dbReference type="InterPro" id="IPR011229">
    <property type="entry name" value="Cell_cycle_GpsB"/>
</dbReference>
<keyword evidence="9" id="KW-1185">Reference proteome</keyword>
<proteinExistence type="predicted"/>
<dbReference type="GO" id="GO:0008360">
    <property type="term" value="P:regulation of cell shape"/>
    <property type="evidence" value="ECO:0007669"/>
    <property type="project" value="UniProtKB-KW"/>
</dbReference>
<comment type="subcellular location">
    <subcellularLocation>
        <location evidence="1">Cytoplasm</location>
    </subcellularLocation>
</comment>
<evidence type="ECO:0000256" key="4">
    <source>
        <dbReference type="ARBA" id="ARBA00022960"/>
    </source>
</evidence>
<evidence type="ECO:0000256" key="3">
    <source>
        <dbReference type="ARBA" id="ARBA00022618"/>
    </source>
</evidence>
<name>A0AA38LZ71_9CUCU</name>
<evidence type="ECO:0000313" key="9">
    <source>
        <dbReference type="Proteomes" id="UP001168821"/>
    </source>
</evidence>
<evidence type="ECO:0000256" key="5">
    <source>
        <dbReference type="ARBA" id="ARBA00023054"/>
    </source>
</evidence>
<protein>
    <recommendedName>
        <fullName evidence="10">DivIVA domain-containing protein</fullName>
    </recommendedName>
</protein>
<reference evidence="8" key="1">
    <citation type="journal article" date="2023" name="G3 (Bethesda)">
        <title>Whole genome assemblies of Zophobas morio and Tenebrio molitor.</title>
        <authorList>
            <person name="Kaur S."/>
            <person name="Stinson S.A."/>
            <person name="diCenzo G.C."/>
        </authorList>
    </citation>
    <scope>NUCLEOTIDE SEQUENCE</scope>
    <source>
        <strain evidence="8">QUZm001</strain>
    </source>
</reference>
<dbReference type="EMBL" id="JALNTZ010002396">
    <property type="protein sequence ID" value="KAJ3617938.1"/>
    <property type="molecule type" value="Genomic_DNA"/>
</dbReference>
<sequence length="111" mass="13443">MEKIEFAKLNAKTISEQEFPIEFKGYKVEEVDQYLDRIIDDYNFFESALERNERENKSLKFELEDLREQMQRKEEILIELTERLKKLGGEAEVNKNVLSRINELERRVEKK</sequence>
<dbReference type="InterPro" id="IPR007793">
    <property type="entry name" value="DivIVA_fam"/>
</dbReference>
<evidence type="ECO:0008006" key="10">
    <source>
        <dbReference type="Google" id="ProtNLM"/>
    </source>
</evidence>
<keyword evidence="3" id="KW-0132">Cell division</keyword>
<keyword evidence="6" id="KW-0131">Cell cycle</keyword>
<dbReference type="NCBIfam" id="TIGR03544">
    <property type="entry name" value="DivI1A_domain"/>
    <property type="match status" value="1"/>
</dbReference>
<dbReference type="GO" id="GO:0005737">
    <property type="term" value="C:cytoplasm"/>
    <property type="evidence" value="ECO:0007669"/>
    <property type="project" value="UniProtKB-SubCell"/>
</dbReference>
<evidence type="ECO:0000256" key="1">
    <source>
        <dbReference type="ARBA" id="ARBA00004496"/>
    </source>
</evidence>
<evidence type="ECO:0000256" key="7">
    <source>
        <dbReference type="SAM" id="Coils"/>
    </source>
</evidence>
<dbReference type="Proteomes" id="UP001168821">
    <property type="component" value="Unassembled WGS sequence"/>
</dbReference>
<evidence type="ECO:0000256" key="6">
    <source>
        <dbReference type="ARBA" id="ARBA00023306"/>
    </source>
</evidence>
<dbReference type="AlphaFoldDB" id="A0AA38LZ71"/>
<dbReference type="GO" id="GO:0051301">
    <property type="term" value="P:cell division"/>
    <property type="evidence" value="ECO:0007669"/>
    <property type="project" value="UniProtKB-KW"/>
</dbReference>
<keyword evidence="5 7" id="KW-0175">Coiled coil</keyword>